<feature type="transmembrane region" description="Helical" evidence="1">
    <location>
        <begin position="370"/>
        <end position="389"/>
    </location>
</feature>
<sequence length="444" mass="50746">MQILSDIYEKFTVNYYNDAIKEIKGTAGKEFALMLLSSPVTALLFPNWGLKTILDLVKLGWYGALPKVGEFGASKLITERSNSVIDPSAIKGFKSDRIVINQVVTSGKNVRTVERTVRSIRYWYKEVERKYSVKVPYEVWIVTDEGMEGRLKGLNSVLKVVPRCYETKNGSRFKARALQYAMEEKEKDPNDWVYYHDEETMFGEDSVLGLAEFMRGNLDIGVHSITYPVNWKMNVLSVIETMRTSNDIISLSLSPRGVWHGSGFMAKVKVEKEIGWDFGPVRAEDLLFHLNAAKKFRYGLMKGFVYEIPPQNLIDYFKQRRRWVLGILDALGKMSLKDKIKYALNLVSWYSAVIGFLVPFLILIKDAAAPLPIGPYLTGPIWLTLMLMLKDGFVSTRRYVDLSWRSFPTFMAKGIIGLMLESIAPWYALTTGWKEKGFHVIDKD</sequence>
<evidence type="ECO:0000259" key="2">
    <source>
        <dbReference type="Pfam" id="PF13632"/>
    </source>
</evidence>
<dbReference type="PANTHER" id="PTHR16779">
    <property type="entry name" value="BETA-1,4-MANNOSYLTRANSFERASE EGH"/>
    <property type="match status" value="1"/>
</dbReference>
<gene>
    <name evidence="3" type="ordered locus">Mcup_0460</name>
</gene>
<dbReference type="HOGENOM" id="CLU_044554_0_0_2"/>
<feature type="transmembrane region" description="Helical" evidence="1">
    <location>
        <begin position="342"/>
        <end position="364"/>
    </location>
</feature>
<dbReference type="SUPFAM" id="SSF53448">
    <property type="entry name" value="Nucleotide-diphospho-sugar transferases"/>
    <property type="match status" value="1"/>
</dbReference>
<dbReference type="GeneID" id="10492654"/>
<evidence type="ECO:0000313" key="4">
    <source>
        <dbReference type="Proteomes" id="UP000007812"/>
    </source>
</evidence>
<keyword evidence="1" id="KW-0812">Transmembrane</keyword>
<dbReference type="InterPro" id="IPR001173">
    <property type="entry name" value="Glyco_trans_2-like"/>
</dbReference>
<reference evidence="3 4" key="1">
    <citation type="journal article" date="2011" name="J. Bacteriol.">
        <title>Complete genome sequence of Metallosphaera cuprina, a metal sulfide-oxidizing archaeon from a hot spring.</title>
        <authorList>
            <person name="Liu L.J."/>
            <person name="You X.Y."/>
            <person name="Zheng H."/>
            <person name="Wang S."/>
            <person name="Jiang C.Y."/>
            <person name="Liu S.J."/>
        </authorList>
    </citation>
    <scope>NUCLEOTIDE SEQUENCE [LARGE SCALE GENOMIC DNA]</scope>
    <source>
        <strain evidence="3 4">Ar-4</strain>
    </source>
</reference>
<organism evidence="3 4">
    <name type="scientific">Metallosphaera cuprina (strain Ar-4)</name>
    <dbReference type="NCBI Taxonomy" id="1006006"/>
    <lineage>
        <taxon>Archaea</taxon>
        <taxon>Thermoproteota</taxon>
        <taxon>Thermoprotei</taxon>
        <taxon>Sulfolobales</taxon>
        <taxon>Sulfolobaceae</taxon>
        <taxon>Metallosphaera</taxon>
    </lineage>
</organism>
<dbReference type="Proteomes" id="UP000007812">
    <property type="component" value="Chromosome"/>
</dbReference>
<evidence type="ECO:0000256" key="1">
    <source>
        <dbReference type="SAM" id="Phobius"/>
    </source>
</evidence>
<dbReference type="InterPro" id="IPR029044">
    <property type="entry name" value="Nucleotide-diphossugar_trans"/>
</dbReference>
<protein>
    <recommendedName>
        <fullName evidence="2">Glycosyltransferase 2-like domain-containing protein</fullName>
    </recommendedName>
</protein>
<dbReference type="KEGG" id="mcn:Mcup_0460"/>
<dbReference type="PANTHER" id="PTHR16779:SF1">
    <property type="entry name" value="BETA-1,4-MANNOSYLTRANSFERASE EGH"/>
    <property type="match status" value="1"/>
</dbReference>
<dbReference type="InterPro" id="IPR027389">
    <property type="entry name" value="B_mannosylTrfase_Bre-3/Egh"/>
</dbReference>
<name>F4G069_METCR</name>
<dbReference type="Pfam" id="PF13632">
    <property type="entry name" value="Glyco_trans_2_3"/>
    <property type="match status" value="1"/>
</dbReference>
<feature type="transmembrane region" description="Helical" evidence="1">
    <location>
        <begin position="410"/>
        <end position="429"/>
    </location>
</feature>
<dbReference type="AlphaFoldDB" id="F4G069"/>
<proteinExistence type="predicted"/>
<dbReference type="RefSeq" id="WP_013737066.1">
    <property type="nucleotide sequence ID" value="NC_015435.1"/>
</dbReference>
<dbReference type="GO" id="GO:0019187">
    <property type="term" value="F:beta-1,4-mannosyltransferase activity"/>
    <property type="evidence" value="ECO:0007669"/>
    <property type="project" value="InterPro"/>
</dbReference>
<dbReference type="PATRIC" id="fig|1006006.8.peg.463"/>
<evidence type="ECO:0000313" key="3">
    <source>
        <dbReference type="EMBL" id="AEB94568.1"/>
    </source>
</evidence>
<keyword evidence="4" id="KW-1185">Reference proteome</keyword>
<dbReference type="GO" id="GO:0005737">
    <property type="term" value="C:cytoplasm"/>
    <property type="evidence" value="ECO:0007669"/>
    <property type="project" value="TreeGrafter"/>
</dbReference>
<dbReference type="STRING" id="1006006.Mcup_0460"/>
<accession>F4G069</accession>
<dbReference type="eggNOG" id="arCOG03664">
    <property type="taxonomic scope" value="Archaea"/>
</dbReference>
<keyword evidence="1" id="KW-1133">Transmembrane helix</keyword>
<feature type="domain" description="Glycosyltransferase 2-like" evidence="2">
    <location>
        <begin position="192"/>
        <end position="393"/>
    </location>
</feature>
<dbReference type="EMBL" id="CP002656">
    <property type="protein sequence ID" value="AEB94568.1"/>
    <property type="molecule type" value="Genomic_DNA"/>
</dbReference>
<keyword evidence="1" id="KW-0472">Membrane</keyword>